<organism evidence="7 8">
    <name type="scientific">Tumebacillus algifaecis</name>
    <dbReference type="NCBI Taxonomy" id="1214604"/>
    <lineage>
        <taxon>Bacteria</taxon>
        <taxon>Bacillati</taxon>
        <taxon>Bacillota</taxon>
        <taxon>Bacilli</taxon>
        <taxon>Bacillales</taxon>
        <taxon>Alicyclobacillaceae</taxon>
        <taxon>Tumebacillus</taxon>
    </lineage>
</organism>
<dbReference type="EMBL" id="CP022657">
    <property type="protein sequence ID" value="ASS75856.1"/>
    <property type="molecule type" value="Genomic_DNA"/>
</dbReference>
<evidence type="ECO:0000256" key="2">
    <source>
        <dbReference type="ARBA" id="ARBA00005297"/>
    </source>
</evidence>
<evidence type="ECO:0000256" key="3">
    <source>
        <dbReference type="ARBA" id="ARBA00012824"/>
    </source>
</evidence>
<dbReference type="EC" id="5.4.4.2" evidence="3"/>
<dbReference type="NCBIfam" id="TIGR00543">
    <property type="entry name" value="isochor_syn"/>
    <property type="match status" value="1"/>
</dbReference>
<evidence type="ECO:0000313" key="7">
    <source>
        <dbReference type="EMBL" id="ASS75856.1"/>
    </source>
</evidence>
<dbReference type="NCBIfam" id="NF005380">
    <property type="entry name" value="PRK06923.1"/>
    <property type="match status" value="1"/>
</dbReference>
<dbReference type="GO" id="GO:0008909">
    <property type="term" value="F:isochorismate synthase activity"/>
    <property type="evidence" value="ECO:0007669"/>
    <property type="project" value="UniProtKB-EC"/>
</dbReference>
<evidence type="ECO:0000313" key="8">
    <source>
        <dbReference type="Proteomes" id="UP000214688"/>
    </source>
</evidence>
<dbReference type="Proteomes" id="UP000214688">
    <property type="component" value="Chromosome"/>
</dbReference>
<dbReference type="Pfam" id="PF00425">
    <property type="entry name" value="Chorismate_bind"/>
    <property type="match status" value="1"/>
</dbReference>
<proteinExistence type="inferred from homology"/>
<evidence type="ECO:0000259" key="6">
    <source>
        <dbReference type="Pfam" id="PF00425"/>
    </source>
</evidence>
<dbReference type="AlphaFoldDB" id="A0A223D397"/>
<comment type="similarity">
    <text evidence="2">Belongs to the isochorismate synthase family.</text>
</comment>
<evidence type="ECO:0000256" key="4">
    <source>
        <dbReference type="ARBA" id="ARBA00023235"/>
    </source>
</evidence>
<dbReference type="OrthoDB" id="9803598at2"/>
<feature type="domain" description="Chorismate-utilising enzyme C-terminal" evidence="6">
    <location>
        <begin position="123"/>
        <end position="386"/>
    </location>
</feature>
<dbReference type="InterPro" id="IPR004561">
    <property type="entry name" value="IsoChor_synthase"/>
</dbReference>
<name>A0A223D397_9BACL</name>
<sequence length="402" mass="43424">MTTFTVSTAEKATQLLEDYQAGSSFFFSSPLRTLLARGTLLSLPKGESGKLAEHVDELLKHAKQSEEDVSIIVGAVPFDHRRPAQLVVPTSVQIAGPLHFDANAAENPPASTTYEIEPVPTPEQFMRGVESGLARLESGELCKIVLSRTLQMTSTTPVDIHQLLKNLARKNKHGYTFAVDLPGDEESDSRYSKRTLIGASPELLVSRTGMTVTANPLAGSTPRSKDPIEDQKRAQALLASAKDLHEHAVVIDAVAAALRPFCRTLEVPESPSLVHTETMWHLSTTITGELSDPSTSSLEVALAMHPTPAVCGTPTDLARTAIGEIEPFDREFYTGMIGWCNSQGDGDWVVTIRCAEVEDRSMRLYAGAGVVLGSSPEAELAETSAKFRTMLHAMGLNNETTS</sequence>
<keyword evidence="4 7" id="KW-0413">Isomerase</keyword>
<dbReference type="KEGG" id="tab:CIG75_13315"/>
<dbReference type="RefSeq" id="WP_094237095.1">
    <property type="nucleotide sequence ID" value="NZ_CP022657.1"/>
</dbReference>
<dbReference type="InterPro" id="IPR015890">
    <property type="entry name" value="Chorismate_C"/>
</dbReference>
<evidence type="ECO:0000256" key="5">
    <source>
        <dbReference type="ARBA" id="ARBA00041564"/>
    </source>
</evidence>
<dbReference type="InterPro" id="IPR005801">
    <property type="entry name" value="ADC_synthase"/>
</dbReference>
<accession>A0A223D397</accession>
<protein>
    <recommendedName>
        <fullName evidence="3">isochorismate synthase</fullName>
        <ecNumber evidence="3">5.4.4.2</ecNumber>
    </recommendedName>
    <alternativeName>
        <fullName evidence="5">Isochorismate mutase</fullName>
    </alternativeName>
</protein>
<comment type="catalytic activity">
    <reaction evidence="1">
        <text>chorismate = isochorismate</text>
        <dbReference type="Rhea" id="RHEA:18985"/>
        <dbReference type="ChEBI" id="CHEBI:29748"/>
        <dbReference type="ChEBI" id="CHEBI:29780"/>
        <dbReference type="EC" id="5.4.4.2"/>
    </reaction>
</comment>
<dbReference type="SUPFAM" id="SSF56322">
    <property type="entry name" value="ADC synthase"/>
    <property type="match status" value="1"/>
</dbReference>
<reference evidence="7 8" key="1">
    <citation type="journal article" date="2015" name="Int. J. Syst. Evol. Microbiol.">
        <title>Tumebacillus algifaecis sp. nov., isolated from decomposing algal scum.</title>
        <authorList>
            <person name="Wu Y.F."/>
            <person name="Zhang B."/>
            <person name="Xing P."/>
            <person name="Wu Q.L."/>
            <person name="Liu S.J."/>
        </authorList>
    </citation>
    <scope>NUCLEOTIDE SEQUENCE [LARGE SCALE GENOMIC DNA]</scope>
    <source>
        <strain evidence="7 8">THMBR28</strain>
    </source>
</reference>
<keyword evidence="8" id="KW-1185">Reference proteome</keyword>
<dbReference type="PANTHER" id="PTHR42839:SF2">
    <property type="entry name" value="ISOCHORISMATE SYNTHASE ENTC"/>
    <property type="match status" value="1"/>
</dbReference>
<dbReference type="GO" id="GO:0009697">
    <property type="term" value="P:salicylic acid biosynthetic process"/>
    <property type="evidence" value="ECO:0007669"/>
    <property type="project" value="TreeGrafter"/>
</dbReference>
<dbReference type="Gene3D" id="3.60.120.10">
    <property type="entry name" value="Anthranilate synthase"/>
    <property type="match status" value="1"/>
</dbReference>
<dbReference type="PANTHER" id="PTHR42839">
    <property type="entry name" value="ISOCHORISMATE SYNTHASE ENTC"/>
    <property type="match status" value="1"/>
</dbReference>
<evidence type="ECO:0000256" key="1">
    <source>
        <dbReference type="ARBA" id="ARBA00000799"/>
    </source>
</evidence>
<gene>
    <name evidence="7" type="ORF">CIG75_13315</name>
</gene>